<dbReference type="Proteomes" id="UP000697927">
    <property type="component" value="Unassembled WGS sequence"/>
</dbReference>
<proteinExistence type="predicted"/>
<dbReference type="EMBL" id="SOYS01000009">
    <property type="protein sequence ID" value="NIY49334.1"/>
    <property type="molecule type" value="Genomic_DNA"/>
</dbReference>
<keyword evidence="2" id="KW-1185">Reference proteome</keyword>
<evidence type="ECO:0000313" key="1">
    <source>
        <dbReference type="EMBL" id="NIY49334.1"/>
    </source>
</evidence>
<dbReference type="SUPFAM" id="SSF53474">
    <property type="entry name" value="alpha/beta-Hydrolases"/>
    <property type="match status" value="1"/>
</dbReference>
<evidence type="ECO:0000313" key="2">
    <source>
        <dbReference type="Proteomes" id="UP000697927"/>
    </source>
</evidence>
<dbReference type="InterPro" id="IPR029058">
    <property type="entry name" value="AB_hydrolase_fold"/>
</dbReference>
<protein>
    <submittedName>
        <fullName evidence="1">Alpha/beta hydrolase</fullName>
    </submittedName>
</protein>
<dbReference type="GO" id="GO:0016787">
    <property type="term" value="F:hydrolase activity"/>
    <property type="evidence" value="ECO:0007669"/>
    <property type="project" value="UniProtKB-KW"/>
</dbReference>
<reference evidence="1 2" key="1">
    <citation type="journal article" date="2020" name="Microorganisms">
        <title>Polyphasic Characterisation of Cedecea colo sp. nov., a New Enteric Bacterium Isolated from the Koala Hindgut.</title>
        <authorList>
            <person name="Boath J.M."/>
            <person name="Dakhal S."/>
            <person name="Van T.T.H."/>
            <person name="Moore R.J."/>
            <person name="Dekiwadia C."/>
            <person name="Macreadie I.G."/>
        </authorList>
    </citation>
    <scope>NUCLEOTIDE SEQUENCE [LARGE SCALE GENOMIC DNA]</scope>
    <source>
        <strain evidence="1 2">ZA</strain>
    </source>
</reference>
<accession>A0ABX0VRV9</accession>
<keyword evidence="1" id="KW-0378">Hydrolase</keyword>
<dbReference type="RefSeq" id="WP_167614053.1">
    <property type="nucleotide sequence ID" value="NZ_SOYS01000009.1"/>
</dbReference>
<comment type="caution">
    <text evidence="1">The sequence shown here is derived from an EMBL/GenBank/DDBJ whole genome shotgun (WGS) entry which is preliminary data.</text>
</comment>
<organism evidence="1 2">
    <name type="scientific">Cedecea colo</name>
    <dbReference type="NCBI Taxonomy" id="2552946"/>
    <lineage>
        <taxon>Bacteria</taxon>
        <taxon>Pseudomonadati</taxon>
        <taxon>Pseudomonadota</taxon>
        <taxon>Gammaproteobacteria</taxon>
        <taxon>Enterobacterales</taxon>
        <taxon>Enterobacteriaceae</taxon>
        <taxon>Cedecea</taxon>
    </lineage>
</organism>
<dbReference type="PROSITE" id="PS51257">
    <property type="entry name" value="PROKAR_LIPOPROTEIN"/>
    <property type="match status" value="1"/>
</dbReference>
<sequence>MRLFNKPVITWLLIGMLFFLSGCVGQDPFARDSTLAKKMGLNGENLQAGRFTLAAWQRIAPPVTLLRVYIEGDGFAWKSRSRPSDDPTPHNPVGLMLAMADPSDNVLYLARPCQFAGVPLPTACTPAWWTDKRFSALVIESMNNALSQVVQRYPGAKIELVGYSGGGNIAALLAAQRTDVQSLRTVAGNLDVAYINTLHRVSAMPDAVNAINIAPKLAAMPQIHFSGGADDTVPPAVAKRFQRAAGTRCVQVETVPGMAHGSDWAAIWPRLLRKKIGCGPERKIPVQNVQGSVGSN</sequence>
<gene>
    <name evidence="1" type="ORF">E2L00_17940</name>
</gene>
<dbReference type="Gene3D" id="3.40.50.1820">
    <property type="entry name" value="alpha/beta hydrolase"/>
    <property type="match status" value="1"/>
</dbReference>
<name>A0ABX0VRV9_9ENTR</name>